<dbReference type="Proteomes" id="UP000001941">
    <property type="component" value="Chromosome"/>
</dbReference>
<dbReference type="InParanoid" id="Q2FKQ6"/>
<accession>Q2FKQ6</accession>
<dbReference type="PANTHER" id="PTHR40660:SF1">
    <property type="entry name" value="5'-PHOSPHATE OXIDASE PUTATIVE DOMAIN-CONTAINING PROTEIN-RELATED"/>
    <property type="match status" value="1"/>
</dbReference>
<dbReference type="EnsemblBacteria" id="ABD41031">
    <property type="protein sequence ID" value="ABD41031"/>
    <property type="gene ID" value="Mhun_1288"/>
</dbReference>
<dbReference type="Gene3D" id="2.30.110.10">
    <property type="entry name" value="Electron Transport, Fmn-binding Protein, Chain A"/>
    <property type="match status" value="1"/>
</dbReference>
<dbReference type="GeneID" id="3924969"/>
<evidence type="ECO:0000313" key="2">
    <source>
        <dbReference type="EMBL" id="ABD41031.1"/>
    </source>
</evidence>
<feature type="domain" description="Pyridoxamine 5'-phosphate oxidase N-terminal" evidence="1">
    <location>
        <begin position="5"/>
        <end position="123"/>
    </location>
</feature>
<reference evidence="3" key="1">
    <citation type="journal article" date="2016" name="Stand. Genomic Sci.">
        <title>Complete genome sequence of Methanospirillum hungatei type strain JF1.</title>
        <authorList>
            <person name="Gunsalus R.P."/>
            <person name="Cook L.E."/>
            <person name="Crable B."/>
            <person name="Rohlin L."/>
            <person name="McDonald E."/>
            <person name="Mouttaki H."/>
            <person name="Sieber J.R."/>
            <person name="Poweleit N."/>
            <person name="Zhou H."/>
            <person name="Lapidus A.L."/>
            <person name="Daligault H.E."/>
            <person name="Land M."/>
            <person name="Gilna P."/>
            <person name="Ivanova N."/>
            <person name="Kyrpides N."/>
            <person name="Culley D.E."/>
            <person name="McInerney M.J."/>
        </authorList>
    </citation>
    <scope>NUCLEOTIDE SEQUENCE [LARGE SCALE GENOMIC DNA]</scope>
    <source>
        <strain evidence="3">ATCC 27890 / DSM 864 / NBRC 100397 / JF-1</strain>
    </source>
</reference>
<dbReference type="KEGG" id="mhu:Mhun_1288"/>
<dbReference type="HOGENOM" id="CLU_135509_0_0_2"/>
<dbReference type="Pfam" id="PF01243">
    <property type="entry name" value="PNPOx_N"/>
    <property type="match status" value="1"/>
</dbReference>
<dbReference type="eggNOG" id="arCOG00526">
    <property type="taxonomic scope" value="Archaea"/>
</dbReference>
<evidence type="ECO:0000313" key="3">
    <source>
        <dbReference type="Proteomes" id="UP000001941"/>
    </source>
</evidence>
<name>Q2FKQ6_METHJ</name>
<dbReference type="InterPro" id="IPR012349">
    <property type="entry name" value="Split_barrel_FMN-bd"/>
</dbReference>
<protein>
    <submittedName>
        <fullName evidence="2">Pyridoxamine 5'-phosphate oxidase-related, FMN-binding protein</fullName>
    </submittedName>
</protein>
<organism evidence="2 3">
    <name type="scientific">Methanospirillum hungatei JF-1 (strain ATCC 27890 / DSM 864 / NBRC 100397 / JF-1)</name>
    <dbReference type="NCBI Taxonomy" id="323259"/>
    <lineage>
        <taxon>Archaea</taxon>
        <taxon>Methanobacteriati</taxon>
        <taxon>Methanobacteriota</taxon>
        <taxon>Stenosarchaea group</taxon>
        <taxon>Methanomicrobia</taxon>
        <taxon>Methanomicrobiales</taxon>
        <taxon>Methanospirillaceae</taxon>
        <taxon>Methanospirillum</taxon>
    </lineage>
</organism>
<dbReference type="EMBL" id="CP000254">
    <property type="protein sequence ID" value="ABD41031.1"/>
    <property type="molecule type" value="Genomic_DNA"/>
</dbReference>
<evidence type="ECO:0000259" key="1">
    <source>
        <dbReference type="Pfam" id="PF01243"/>
    </source>
</evidence>
<sequence>MTTQLIEYFNKSPRIGVLSTADKSGHVDSGIFGSPRMTDEKTVIMGLSNNRTLANLQQNPHAVYLIIEPGTTITDWKGIRVYLVALQIATSGGDLDAFKSQIAEVIGKESADMMVALVTFEVTGVRPIVDMGQGWEQSI</sequence>
<keyword evidence="3" id="KW-1185">Reference proteome</keyword>
<dbReference type="InterPro" id="IPR011576">
    <property type="entry name" value="Pyridox_Oxase_N"/>
</dbReference>
<dbReference type="PANTHER" id="PTHR40660">
    <property type="entry name" value="5'-PHOSPHATE OXIDASE PUTATIVE DOMAIN-CONTAINING PROTEIN-RELATED"/>
    <property type="match status" value="1"/>
</dbReference>
<dbReference type="STRING" id="323259.Mhun_1288"/>
<dbReference type="RefSeq" id="WP_011448308.1">
    <property type="nucleotide sequence ID" value="NC_007796.1"/>
</dbReference>
<dbReference type="AlphaFoldDB" id="Q2FKQ6"/>
<gene>
    <name evidence="2" type="ordered locus">Mhun_1288</name>
</gene>
<proteinExistence type="predicted"/>
<dbReference type="OrthoDB" id="129997at2157"/>
<dbReference type="SUPFAM" id="SSF50475">
    <property type="entry name" value="FMN-binding split barrel"/>
    <property type="match status" value="1"/>
</dbReference>